<keyword evidence="7 9" id="KW-1133">Transmembrane helix</keyword>
<dbReference type="GO" id="GO:0035673">
    <property type="term" value="F:oligopeptide transmembrane transporter activity"/>
    <property type="evidence" value="ECO:0007669"/>
    <property type="project" value="InterPro"/>
</dbReference>
<keyword evidence="4 9" id="KW-0812">Transmembrane</keyword>
<reference evidence="10 11" key="2">
    <citation type="submission" date="2015-05" db="EMBL/GenBank/DDBJ databases">
        <authorList>
            <person name="Morales-Cruz A."/>
            <person name="Amrine K.C."/>
            <person name="Cantu D."/>
        </authorList>
    </citation>
    <scope>NUCLEOTIDE SEQUENCE [LARGE SCALE GENOMIC DNA]</scope>
    <source>
        <strain evidence="10">DA912</strain>
    </source>
</reference>
<comment type="similarity">
    <text evidence="2">Belongs to the oligopeptide OPT transporter family.</text>
</comment>
<name>A0A0G2FZ58_9PEZI</name>
<organism evidence="10 11">
    <name type="scientific">Diaporthe ampelina</name>
    <dbReference type="NCBI Taxonomy" id="1214573"/>
    <lineage>
        <taxon>Eukaryota</taxon>
        <taxon>Fungi</taxon>
        <taxon>Dikarya</taxon>
        <taxon>Ascomycota</taxon>
        <taxon>Pezizomycotina</taxon>
        <taxon>Sordariomycetes</taxon>
        <taxon>Sordariomycetidae</taxon>
        <taxon>Diaporthales</taxon>
        <taxon>Diaporthaceae</taxon>
        <taxon>Diaporthe</taxon>
    </lineage>
</organism>
<evidence type="ECO:0000313" key="10">
    <source>
        <dbReference type="EMBL" id="KKY39392.1"/>
    </source>
</evidence>
<reference evidence="10 11" key="1">
    <citation type="submission" date="2015-05" db="EMBL/GenBank/DDBJ databases">
        <title>Distinctive expansion of gene families associated with plant cell wall degradation and secondary metabolism in the genomes of grapevine trunk pathogens.</title>
        <authorList>
            <person name="Lawrence D.P."/>
            <person name="Travadon R."/>
            <person name="Rolshausen P.E."/>
            <person name="Baumgartner K."/>
        </authorList>
    </citation>
    <scope>NUCLEOTIDE SEQUENCE [LARGE SCALE GENOMIC DNA]</scope>
    <source>
        <strain evidence="10">DA912</strain>
    </source>
</reference>
<accession>A0A0G2FZ58</accession>
<dbReference type="GO" id="GO:0015031">
    <property type="term" value="P:protein transport"/>
    <property type="evidence" value="ECO:0007669"/>
    <property type="project" value="UniProtKB-KW"/>
</dbReference>
<keyword evidence="3" id="KW-0813">Transport</keyword>
<feature type="transmembrane region" description="Helical" evidence="9">
    <location>
        <begin position="181"/>
        <end position="198"/>
    </location>
</feature>
<evidence type="ECO:0000256" key="6">
    <source>
        <dbReference type="ARBA" id="ARBA00022927"/>
    </source>
</evidence>
<evidence type="ECO:0000313" key="11">
    <source>
        <dbReference type="Proteomes" id="UP000034680"/>
    </source>
</evidence>
<comment type="caution">
    <text evidence="10">The sequence shown here is derived from an EMBL/GenBank/DDBJ whole genome shotgun (WGS) entry which is preliminary data.</text>
</comment>
<evidence type="ECO:0000256" key="7">
    <source>
        <dbReference type="ARBA" id="ARBA00022989"/>
    </source>
</evidence>
<sequence length="257" mass="29426">MKVGIFNELVYGYMIEVKGSSRHPLGQLAYRIISGNTWYDSRAVLEDQKIGHYLHIPPRDVIGIQIIANIISLPVNYGVMRWVLATKYDYLTGKLEDPSGQWTAQDFTSYNTEGIMYALVGPKKLFASSYFSPVLWGFLVGGVAPALIWFLHQRFPRARFDLWNTTIFFASAATFRGNLSTGPFTTIIVGTVFNYYLYRYRHIWWNKWAYISGAALDTGFSLNLLFIFLFLGTTGTVMVNWWGNNKINTERCFALDK</sequence>
<keyword evidence="8 9" id="KW-0472">Membrane</keyword>
<feature type="transmembrane region" description="Helical" evidence="9">
    <location>
        <begin position="210"/>
        <end position="231"/>
    </location>
</feature>
<evidence type="ECO:0000256" key="5">
    <source>
        <dbReference type="ARBA" id="ARBA00022856"/>
    </source>
</evidence>
<comment type="subcellular location">
    <subcellularLocation>
        <location evidence="1">Membrane</location>
        <topology evidence="1">Multi-pass membrane protein</topology>
    </subcellularLocation>
</comment>
<dbReference type="InterPro" id="IPR004813">
    <property type="entry name" value="OPT"/>
</dbReference>
<proteinExistence type="inferred from homology"/>
<evidence type="ECO:0000256" key="8">
    <source>
        <dbReference type="ARBA" id="ARBA00023136"/>
    </source>
</evidence>
<dbReference type="EMBL" id="LCUC01000020">
    <property type="protein sequence ID" value="KKY39392.1"/>
    <property type="molecule type" value="Genomic_DNA"/>
</dbReference>
<dbReference type="GO" id="GO:0016020">
    <property type="term" value="C:membrane"/>
    <property type="evidence" value="ECO:0007669"/>
    <property type="project" value="UniProtKB-SubCell"/>
</dbReference>
<dbReference type="InterPro" id="IPR004648">
    <property type="entry name" value="Oligpept_transpt"/>
</dbReference>
<evidence type="ECO:0000256" key="2">
    <source>
        <dbReference type="ARBA" id="ARBA00008807"/>
    </source>
</evidence>
<feature type="transmembrane region" description="Helical" evidence="9">
    <location>
        <begin position="130"/>
        <end position="151"/>
    </location>
</feature>
<keyword evidence="6" id="KW-0653">Protein transport</keyword>
<dbReference type="OrthoDB" id="9986677at2759"/>
<keyword evidence="11" id="KW-1185">Reference proteome</keyword>
<gene>
    <name evidence="10" type="ORF">UCDDA912_g00603</name>
</gene>
<evidence type="ECO:0000256" key="9">
    <source>
        <dbReference type="SAM" id="Phobius"/>
    </source>
</evidence>
<dbReference type="AlphaFoldDB" id="A0A0G2FZ58"/>
<dbReference type="PANTHER" id="PTHR22601">
    <property type="entry name" value="ISP4 LIKE PROTEIN"/>
    <property type="match status" value="1"/>
</dbReference>
<dbReference type="Pfam" id="PF03169">
    <property type="entry name" value="OPT"/>
    <property type="match status" value="1"/>
</dbReference>
<evidence type="ECO:0000256" key="3">
    <source>
        <dbReference type="ARBA" id="ARBA00022448"/>
    </source>
</evidence>
<evidence type="ECO:0000256" key="4">
    <source>
        <dbReference type="ARBA" id="ARBA00022692"/>
    </source>
</evidence>
<protein>
    <submittedName>
        <fullName evidence="10">Putative plant-like oligopeptide transporter</fullName>
    </submittedName>
</protein>
<evidence type="ECO:0000256" key="1">
    <source>
        <dbReference type="ARBA" id="ARBA00004141"/>
    </source>
</evidence>
<keyword evidence="5" id="KW-0571">Peptide transport</keyword>
<dbReference type="Proteomes" id="UP000034680">
    <property type="component" value="Unassembled WGS sequence"/>
</dbReference>